<proteinExistence type="predicted"/>
<organism evidence="1 2">
    <name type="scientific">Cordylochernes scorpioides</name>
    <dbReference type="NCBI Taxonomy" id="51811"/>
    <lineage>
        <taxon>Eukaryota</taxon>
        <taxon>Metazoa</taxon>
        <taxon>Ecdysozoa</taxon>
        <taxon>Arthropoda</taxon>
        <taxon>Chelicerata</taxon>
        <taxon>Arachnida</taxon>
        <taxon>Pseudoscorpiones</taxon>
        <taxon>Cheliferoidea</taxon>
        <taxon>Chernetidae</taxon>
        <taxon>Cordylochernes</taxon>
    </lineage>
</organism>
<evidence type="ECO:0000313" key="2">
    <source>
        <dbReference type="Proteomes" id="UP001235939"/>
    </source>
</evidence>
<dbReference type="Proteomes" id="UP001235939">
    <property type="component" value="Chromosome X"/>
</dbReference>
<keyword evidence="2" id="KW-1185">Reference proteome</keyword>
<gene>
    <name evidence="1" type="ORF">LAZ67_X000671</name>
</gene>
<accession>A0ABY6LS85</accession>
<name>A0ABY6LS85_9ARAC</name>
<dbReference type="EMBL" id="CP092886">
    <property type="protein sequence ID" value="UYV83946.1"/>
    <property type="molecule type" value="Genomic_DNA"/>
</dbReference>
<protein>
    <submittedName>
        <fullName evidence="1">Uncharacterized protein</fullName>
    </submittedName>
</protein>
<sequence length="162" mass="17948">MVVVYIDVENPLVGLEELLNGQNDVVDVTEARGTVRHGVVVSSVPVDDSVGIPVAQEVVDVLRSVVGRQLIEGGRQGLVVIHGHQVVGQIHLERDHGVVEAHGVLRFGWQPKVLKLLYDEYNPTLKNLKFTYETVEKSINSIMFQEFKIKSIVLAGEKCRIS</sequence>
<reference evidence="1 2" key="1">
    <citation type="submission" date="2022-03" db="EMBL/GenBank/DDBJ databases">
        <title>A chromosomal length assembly of Cordylochernes scorpioides.</title>
        <authorList>
            <person name="Zeh D."/>
            <person name="Zeh J."/>
        </authorList>
    </citation>
    <scope>NUCLEOTIDE SEQUENCE [LARGE SCALE GENOMIC DNA]</scope>
    <source>
        <strain evidence="1">IN4F17</strain>
        <tissue evidence="1">Whole Body</tissue>
    </source>
</reference>
<evidence type="ECO:0000313" key="1">
    <source>
        <dbReference type="EMBL" id="UYV83946.1"/>
    </source>
</evidence>